<evidence type="ECO:0000313" key="5">
    <source>
        <dbReference type="Proteomes" id="UP000186406"/>
    </source>
</evidence>
<dbReference type="EMBL" id="FRXO01000003">
    <property type="protein sequence ID" value="SHO64372.1"/>
    <property type="molecule type" value="Genomic_DNA"/>
</dbReference>
<dbReference type="OrthoDB" id="116979at2"/>
<dbReference type="Gene3D" id="2.50.20.10">
    <property type="entry name" value="Lipoprotein localisation LolA/LolB/LppX"/>
    <property type="match status" value="1"/>
</dbReference>
<evidence type="ECO:0008006" key="6">
    <source>
        <dbReference type="Google" id="ProtNLM"/>
    </source>
</evidence>
<keyword evidence="1 3" id="KW-0732">Signal</keyword>
<evidence type="ECO:0000256" key="3">
    <source>
        <dbReference type="SAM" id="SignalP"/>
    </source>
</evidence>
<dbReference type="Proteomes" id="UP000186406">
    <property type="component" value="Unassembled WGS sequence"/>
</dbReference>
<keyword evidence="5" id="KW-1185">Reference proteome</keyword>
<dbReference type="SUPFAM" id="SSF89392">
    <property type="entry name" value="Prokaryotic lipoproteins and lipoprotein localization factors"/>
    <property type="match status" value="1"/>
</dbReference>
<gene>
    <name evidence="4" type="ORF">SAMN02745172_01687</name>
</gene>
<feature type="compositionally biased region" description="Basic and acidic residues" evidence="2">
    <location>
        <begin position="286"/>
        <end position="301"/>
    </location>
</feature>
<feature type="region of interest" description="Disordered" evidence="2">
    <location>
        <begin position="280"/>
        <end position="301"/>
    </location>
</feature>
<reference evidence="4 5" key="1">
    <citation type="submission" date="2016-12" db="EMBL/GenBank/DDBJ databases">
        <authorList>
            <person name="Song W.-J."/>
            <person name="Kurnit D.M."/>
        </authorList>
    </citation>
    <scope>NUCLEOTIDE SEQUENCE [LARGE SCALE GENOMIC DNA]</scope>
    <source>
        <strain evidence="4 5">DSM 19599</strain>
    </source>
</reference>
<organism evidence="4 5">
    <name type="scientific">Pseudoxanthobacter soli DSM 19599</name>
    <dbReference type="NCBI Taxonomy" id="1123029"/>
    <lineage>
        <taxon>Bacteria</taxon>
        <taxon>Pseudomonadati</taxon>
        <taxon>Pseudomonadota</taxon>
        <taxon>Alphaproteobacteria</taxon>
        <taxon>Hyphomicrobiales</taxon>
        <taxon>Segnochrobactraceae</taxon>
        <taxon>Pseudoxanthobacter</taxon>
    </lineage>
</organism>
<dbReference type="InterPro" id="IPR029046">
    <property type="entry name" value="LolA/LolB/LppX"/>
</dbReference>
<proteinExistence type="predicted"/>
<feature type="signal peptide" evidence="3">
    <location>
        <begin position="1"/>
        <end position="30"/>
    </location>
</feature>
<protein>
    <recommendedName>
        <fullName evidence="6">Outer membrane lipoprotein-sorting protein</fullName>
    </recommendedName>
</protein>
<accession>A0A1M7ZHS5</accession>
<feature type="chain" id="PRO_5012523167" description="Outer membrane lipoprotein-sorting protein" evidence="3">
    <location>
        <begin position="31"/>
        <end position="301"/>
    </location>
</feature>
<dbReference type="RefSeq" id="WP_073627575.1">
    <property type="nucleotide sequence ID" value="NZ_FRXO01000003.1"/>
</dbReference>
<dbReference type="Pfam" id="PF09865">
    <property type="entry name" value="DUF2092"/>
    <property type="match status" value="1"/>
</dbReference>
<sequence>MADPKSSKPRRLAAAALASLPLAVAGLAPAAWTGPAAAQQSEATPAAPAAQADAAAAPAEAPAPLIEQEALDLLKSATSKIAAAKSFSVEIDASHQVATTLGQMVTLFSDAEVTVSRPDKLKAEIETGAGETEFLFDGKKLTVFDKAKNFFAEMPAEGTVDALITAAEEKHGLELPAAEFLTSDPEVLLTKDVVDAYVIGPALVHGEKTVQLMFATPRYEWQLWLDDKTRLPVRYALTHLDLPGTPTYTAEFSDWKLDATPDAAAFTFTPPAGAAKIEFAPLPPEAGKDAGKDASKTEPAK</sequence>
<evidence type="ECO:0000256" key="1">
    <source>
        <dbReference type="ARBA" id="ARBA00022729"/>
    </source>
</evidence>
<name>A0A1M7ZHS5_9HYPH</name>
<dbReference type="STRING" id="1123029.SAMN02745172_01687"/>
<dbReference type="InterPro" id="IPR019207">
    <property type="entry name" value="DUF2092"/>
</dbReference>
<evidence type="ECO:0000256" key="2">
    <source>
        <dbReference type="SAM" id="MobiDB-lite"/>
    </source>
</evidence>
<feature type="region of interest" description="Disordered" evidence="2">
    <location>
        <begin position="34"/>
        <end position="60"/>
    </location>
</feature>
<dbReference type="AlphaFoldDB" id="A0A1M7ZHS5"/>
<evidence type="ECO:0000313" key="4">
    <source>
        <dbReference type="EMBL" id="SHO64372.1"/>
    </source>
</evidence>